<keyword evidence="3" id="KW-1185">Reference proteome</keyword>
<dbReference type="Pfam" id="PF00226">
    <property type="entry name" value="DnaJ"/>
    <property type="match status" value="1"/>
</dbReference>
<dbReference type="PRINTS" id="PR00625">
    <property type="entry name" value="JDOMAIN"/>
</dbReference>
<dbReference type="AlphaFoldDB" id="M2M0W6"/>
<gene>
    <name evidence="2" type="ORF">BAUCODRAFT_56616</name>
</gene>
<dbReference type="InterPro" id="IPR050817">
    <property type="entry name" value="DjlA_DnaK_co-chaperone"/>
</dbReference>
<dbReference type="InterPro" id="IPR036869">
    <property type="entry name" value="J_dom_sf"/>
</dbReference>
<evidence type="ECO:0000313" key="3">
    <source>
        <dbReference type="Proteomes" id="UP000011761"/>
    </source>
</evidence>
<dbReference type="PROSITE" id="PS50076">
    <property type="entry name" value="DNAJ_2"/>
    <property type="match status" value="1"/>
</dbReference>
<reference evidence="2 3" key="1">
    <citation type="journal article" date="2012" name="PLoS Pathog.">
        <title>Diverse lifestyles and strategies of plant pathogenesis encoded in the genomes of eighteen Dothideomycetes fungi.</title>
        <authorList>
            <person name="Ohm R.A."/>
            <person name="Feau N."/>
            <person name="Henrissat B."/>
            <person name="Schoch C.L."/>
            <person name="Horwitz B.A."/>
            <person name="Barry K.W."/>
            <person name="Condon B.J."/>
            <person name="Copeland A.C."/>
            <person name="Dhillon B."/>
            <person name="Glaser F."/>
            <person name="Hesse C.N."/>
            <person name="Kosti I."/>
            <person name="LaButti K."/>
            <person name="Lindquist E.A."/>
            <person name="Lucas S."/>
            <person name="Salamov A.A."/>
            <person name="Bradshaw R.E."/>
            <person name="Ciuffetti L."/>
            <person name="Hamelin R.C."/>
            <person name="Kema G.H.J."/>
            <person name="Lawrence C."/>
            <person name="Scott J.A."/>
            <person name="Spatafora J.W."/>
            <person name="Turgeon B.G."/>
            <person name="de Wit P.J.G.M."/>
            <person name="Zhong S."/>
            <person name="Goodwin S.B."/>
            <person name="Grigoriev I.V."/>
        </authorList>
    </citation>
    <scope>NUCLEOTIDE SEQUENCE [LARGE SCALE GENOMIC DNA]</scope>
    <source>
        <strain evidence="2 3">UAMH 10762</strain>
    </source>
</reference>
<dbReference type="SUPFAM" id="SSF46565">
    <property type="entry name" value="Chaperone J-domain"/>
    <property type="match status" value="1"/>
</dbReference>
<dbReference type="RefSeq" id="XP_007671842.1">
    <property type="nucleotide sequence ID" value="XM_007673652.1"/>
</dbReference>
<name>M2M0W6_BAUPA</name>
<dbReference type="SMART" id="SM00271">
    <property type="entry name" value="DnaJ"/>
    <property type="match status" value="1"/>
</dbReference>
<accession>M2M0W6</accession>
<dbReference type="CDD" id="cd06257">
    <property type="entry name" value="DnaJ"/>
    <property type="match status" value="1"/>
</dbReference>
<proteinExistence type="predicted"/>
<feature type="non-terminal residue" evidence="2">
    <location>
        <position position="1"/>
    </location>
</feature>
<dbReference type="OMA" id="QAYETIG"/>
<dbReference type="HOGENOM" id="CLU_017633_18_1_1"/>
<feature type="domain" description="J" evidence="1">
    <location>
        <begin position="1"/>
        <end position="64"/>
    </location>
</feature>
<dbReference type="eggNOG" id="KOG0691">
    <property type="taxonomic scope" value="Eukaryota"/>
</dbReference>
<sequence>YLALGVAKDASAAAIKAQYRKLVLKFHPDKVQDEAQKQIASDQFHKIQTAWEVVGDEEKRQRYD</sequence>
<dbReference type="Gene3D" id="1.10.287.110">
    <property type="entry name" value="DnaJ domain"/>
    <property type="match status" value="1"/>
</dbReference>
<dbReference type="PANTHER" id="PTHR24074">
    <property type="entry name" value="CO-CHAPERONE PROTEIN DJLA"/>
    <property type="match status" value="1"/>
</dbReference>
<evidence type="ECO:0000313" key="2">
    <source>
        <dbReference type="EMBL" id="EMD00658.1"/>
    </source>
</evidence>
<organism evidence="2 3">
    <name type="scientific">Baudoinia panamericana (strain UAMH 10762)</name>
    <name type="common">Angels' share fungus</name>
    <name type="synonym">Baudoinia compniacensis (strain UAMH 10762)</name>
    <dbReference type="NCBI Taxonomy" id="717646"/>
    <lineage>
        <taxon>Eukaryota</taxon>
        <taxon>Fungi</taxon>
        <taxon>Dikarya</taxon>
        <taxon>Ascomycota</taxon>
        <taxon>Pezizomycotina</taxon>
        <taxon>Dothideomycetes</taxon>
        <taxon>Dothideomycetidae</taxon>
        <taxon>Mycosphaerellales</taxon>
        <taxon>Teratosphaeriaceae</taxon>
        <taxon>Baudoinia</taxon>
    </lineage>
</organism>
<dbReference type="OrthoDB" id="10250354at2759"/>
<dbReference type="STRING" id="717646.M2M0W6"/>
<evidence type="ECO:0000259" key="1">
    <source>
        <dbReference type="PROSITE" id="PS50076"/>
    </source>
</evidence>
<dbReference type="KEGG" id="bcom:BAUCODRAFT_56616"/>
<feature type="non-terminal residue" evidence="2">
    <location>
        <position position="64"/>
    </location>
</feature>
<dbReference type="InterPro" id="IPR001623">
    <property type="entry name" value="DnaJ_domain"/>
</dbReference>
<dbReference type="Proteomes" id="UP000011761">
    <property type="component" value="Unassembled WGS sequence"/>
</dbReference>
<protein>
    <recommendedName>
        <fullName evidence="1">J domain-containing protein</fullName>
    </recommendedName>
</protein>
<dbReference type="EMBL" id="KB445550">
    <property type="protein sequence ID" value="EMD00658.1"/>
    <property type="molecule type" value="Genomic_DNA"/>
</dbReference>
<dbReference type="GeneID" id="19115558"/>